<name>A0A6S6RZX8_9BACT</name>
<dbReference type="Gene3D" id="3.40.50.2300">
    <property type="match status" value="1"/>
</dbReference>
<dbReference type="PROSITE" id="PS50930">
    <property type="entry name" value="HTH_LYTTR"/>
    <property type="match status" value="1"/>
</dbReference>
<dbReference type="InterPro" id="IPR007492">
    <property type="entry name" value="LytTR_DNA-bd_dom"/>
</dbReference>
<dbReference type="PANTHER" id="PTHR37299:SF1">
    <property type="entry name" value="STAGE 0 SPORULATION PROTEIN A HOMOLOG"/>
    <property type="match status" value="1"/>
</dbReference>
<evidence type="ECO:0000313" key="2">
    <source>
        <dbReference type="EMBL" id="CAA6802730.1"/>
    </source>
</evidence>
<dbReference type="PANTHER" id="PTHR37299">
    <property type="entry name" value="TRANSCRIPTIONAL REGULATOR-RELATED"/>
    <property type="match status" value="1"/>
</dbReference>
<sequence>MVWLAYFLLLFSIAHDNWGTVQNGTELLQCITGKQPLVIFTTAYQEYAIEDYELNVIDYMLKPVSFDRFLKGIQKVLEHKQWMEYKRQNVPSKESTTEKNYIVLKVNQKLYRVQLNNILYIEGMKEYVVFYTTKQKLVIHASLKSLEIRLPQDAFLRVHKSYIVHKNKVSNMFGNQLAIGDKYIPIGYSYKRFIVNKIF</sequence>
<dbReference type="InterPro" id="IPR046947">
    <property type="entry name" value="LytR-like"/>
</dbReference>
<feature type="domain" description="HTH LytTR-type" evidence="1">
    <location>
        <begin position="102"/>
        <end position="169"/>
    </location>
</feature>
<dbReference type="Gene3D" id="2.40.50.1020">
    <property type="entry name" value="LytTr DNA-binding domain"/>
    <property type="match status" value="1"/>
</dbReference>
<protein>
    <submittedName>
        <fullName evidence="2">LytTR family two component transcriptional regulator</fullName>
    </submittedName>
</protein>
<dbReference type="GO" id="GO:0003677">
    <property type="term" value="F:DNA binding"/>
    <property type="evidence" value="ECO:0007669"/>
    <property type="project" value="InterPro"/>
</dbReference>
<dbReference type="SMART" id="SM00850">
    <property type="entry name" value="LytTR"/>
    <property type="match status" value="1"/>
</dbReference>
<evidence type="ECO:0000259" key="1">
    <source>
        <dbReference type="PROSITE" id="PS50930"/>
    </source>
</evidence>
<organism evidence="2">
    <name type="scientific">uncultured Aureispira sp</name>
    <dbReference type="NCBI Taxonomy" id="1331704"/>
    <lineage>
        <taxon>Bacteria</taxon>
        <taxon>Pseudomonadati</taxon>
        <taxon>Bacteroidota</taxon>
        <taxon>Saprospiria</taxon>
        <taxon>Saprospirales</taxon>
        <taxon>Saprospiraceae</taxon>
        <taxon>Aureispira</taxon>
        <taxon>environmental samples</taxon>
    </lineage>
</organism>
<dbReference type="SUPFAM" id="SSF52172">
    <property type="entry name" value="CheY-like"/>
    <property type="match status" value="1"/>
</dbReference>
<dbReference type="EMBL" id="CACVAQ010000080">
    <property type="protein sequence ID" value="CAA6802730.1"/>
    <property type="molecule type" value="Genomic_DNA"/>
</dbReference>
<dbReference type="InterPro" id="IPR011006">
    <property type="entry name" value="CheY-like_superfamily"/>
</dbReference>
<proteinExistence type="predicted"/>
<dbReference type="Pfam" id="PF04397">
    <property type="entry name" value="LytTR"/>
    <property type="match status" value="1"/>
</dbReference>
<dbReference type="AlphaFoldDB" id="A0A6S6RZX8"/>
<gene>
    <name evidence="2" type="ORF">HELGO_WM12032</name>
</gene>
<dbReference type="GO" id="GO:0000156">
    <property type="term" value="F:phosphorelay response regulator activity"/>
    <property type="evidence" value="ECO:0007669"/>
    <property type="project" value="InterPro"/>
</dbReference>
<reference evidence="2" key="1">
    <citation type="submission" date="2020-01" db="EMBL/GenBank/DDBJ databases">
        <authorList>
            <person name="Meier V. D."/>
            <person name="Meier V D."/>
        </authorList>
    </citation>
    <scope>NUCLEOTIDE SEQUENCE</scope>
    <source>
        <strain evidence="2">HLG_WM_MAG_10</strain>
    </source>
</reference>
<accession>A0A6S6RZX8</accession>